<dbReference type="STRING" id="224999.GCA_001485475_01613"/>
<keyword evidence="4" id="KW-0808">Transferase</keyword>
<dbReference type="EMBL" id="DF977002">
    <property type="protein sequence ID" value="GAQ25583.1"/>
    <property type="molecule type" value="Genomic_DNA"/>
</dbReference>
<protein>
    <submittedName>
        <fullName evidence="9">PTS system, cellobiose-specific IIB component</fullName>
    </submittedName>
</protein>
<evidence type="ECO:0000256" key="6">
    <source>
        <dbReference type="ARBA" id="ARBA00022777"/>
    </source>
</evidence>
<feature type="modified residue" description="Phosphocysteine; by EIIA" evidence="7">
    <location>
        <position position="8"/>
    </location>
</feature>
<evidence type="ECO:0000256" key="7">
    <source>
        <dbReference type="PROSITE-ProRule" id="PRU00423"/>
    </source>
</evidence>
<dbReference type="Proteomes" id="UP000062160">
    <property type="component" value="Unassembled WGS sequence"/>
</dbReference>
<evidence type="ECO:0000313" key="9">
    <source>
        <dbReference type="EMBL" id="GAQ25583.1"/>
    </source>
</evidence>
<dbReference type="PANTHER" id="PTHR34581">
    <property type="entry name" value="PTS SYSTEM N,N'-DIACETYLCHITOBIOSE-SPECIFIC EIIB COMPONENT"/>
    <property type="match status" value="1"/>
</dbReference>
<dbReference type="PROSITE" id="PS51100">
    <property type="entry name" value="PTS_EIIB_TYPE_3"/>
    <property type="match status" value="1"/>
</dbReference>
<dbReference type="OrthoDB" id="9808134at2"/>
<evidence type="ECO:0000256" key="1">
    <source>
        <dbReference type="ARBA" id="ARBA00022448"/>
    </source>
</evidence>
<evidence type="ECO:0000256" key="3">
    <source>
        <dbReference type="ARBA" id="ARBA00022597"/>
    </source>
</evidence>
<proteinExistence type="predicted"/>
<dbReference type="SUPFAM" id="SSF52794">
    <property type="entry name" value="PTS system IIB component-like"/>
    <property type="match status" value="1"/>
</dbReference>
<evidence type="ECO:0000256" key="4">
    <source>
        <dbReference type="ARBA" id="ARBA00022679"/>
    </source>
</evidence>
<keyword evidence="2" id="KW-0597">Phosphoprotein</keyword>
<evidence type="ECO:0000256" key="2">
    <source>
        <dbReference type="ARBA" id="ARBA00022553"/>
    </source>
</evidence>
<dbReference type="GO" id="GO:0009401">
    <property type="term" value="P:phosphoenolpyruvate-dependent sugar phosphotransferase system"/>
    <property type="evidence" value="ECO:0007669"/>
    <property type="project" value="UniProtKB-KW"/>
</dbReference>
<dbReference type="Pfam" id="PF02302">
    <property type="entry name" value="PTS_IIB"/>
    <property type="match status" value="1"/>
</dbReference>
<keyword evidence="6" id="KW-0418">Kinase</keyword>
<reference evidence="9" key="1">
    <citation type="journal article" date="2016" name="Genome Announc.">
        <title>Draft Genome Sequence of the Syntrophic Lactate-Degrading Bacterium Tepidanaerobacter syntrophicus JLT.</title>
        <authorList>
            <person name="Matsuura N."/>
            <person name="Ohashi A."/>
            <person name="Tourlousse D.M."/>
            <person name="Sekiguchi Y."/>
        </authorList>
    </citation>
    <scope>NUCLEOTIDE SEQUENCE [LARGE SCALE GENOMIC DNA]</scope>
    <source>
        <strain evidence="9">JL</strain>
    </source>
</reference>
<keyword evidence="3" id="KW-0762">Sugar transport</keyword>
<keyword evidence="10" id="KW-1185">Reference proteome</keyword>
<keyword evidence="1" id="KW-0813">Transport</keyword>
<gene>
    <name evidence="9" type="ORF">TSYNT_8112</name>
</gene>
<dbReference type="InterPro" id="IPR036095">
    <property type="entry name" value="PTS_EIIB-like_sf"/>
</dbReference>
<dbReference type="CDD" id="cd05564">
    <property type="entry name" value="PTS_IIB_chitobiose_lichenan"/>
    <property type="match status" value="1"/>
</dbReference>
<dbReference type="InterPro" id="IPR003501">
    <property type="entry name" value="PTS_EIIB_2/3"/>
</dbReference>
<dbReference type="PANTHER" id="PTHR34581:SF2">
    <property type="entry name" value="PTS SYSTEM N,N'-DIACETYLCHITOBIOSE-SPECIFIC EIIB COMPONENT"/>
    <property type="match status" value="1"/>
</dbReference>
<sequence>MKRIMLVCSSGSSTSLLVKKMQEAAQKKGLTDVEIVATSQAEAKNHYDDTDVLLLGPQVRYLYNELKKTLAGKKIALDVINSKDYGTMNGEAVLEQALKLAEKKGEGE</sequence>
<dbReference type="InterPro" id="IPR051819">
    <property type="entry name" value="PTS_sugar-specific_EIIB"/>
</dbReference>
<feature type="domain" description="PTS EIIB type-3" evidence="8">
    <location>
        <begin position="1"/>
        <end position="107"/>
    </location>
</feature>
<dbReference type="GO" id="GO:0016301">
    <property type="term" value="F:kinase activity"/>
    <property type="evidence" value="ECO:0007669"/>
    <property type="project" value="UniProtKB-KW"/>
</dbReference>
<organism evidence="9">
    <name type="scientific">Tepidanaerobacter syntrophicus</name>
    <dbReference type="NCBI Taxonomy" id="224999"/>
    <lineage>
        <taxon>Bacteria</taxon>
        <taxon>Bacillati</taxon>
        <taxon>Bacillota</taxon>
        <taxon>Clostridia</taxon>
        <taxon>Thermosediminibacterales</taxon>
        <taxon>Tepidanaerobacteraceae</taxon>
        <taxon>Tepidanaerobacter</taxon>
    </lineage>
</organism>
<evidence type="ECO:0000256" key="5">
    <source>
        <dbReference type="ARBA" id="ARBA00022683"/>
    </source>
</evidence>
<dbReference type="GO" id="GO:0008982">
    <property type="term" value="F:protein-N(PI)-phosphohistidine-sugar phosphotransferase activity"/>
    <property type="evidence" value="ECO:0007669"/>
    <property type="project" value="InterPro"/>
</dbReference>
<accession>A0A0U9HND1</accession>
<keyword evidence="5" id="KW-0598">Phosphotransferase system</keyword>
<dbReference type="RefSeq" id="WP_059032995.1">
    <property type="nucleotide sequence ID" value="NZ_BSDW01000001.1"/>
</dbReference>
<dbReference type="AlphaFoldDB" id="A0A0U9HND1"/>
<dbReference type="Gene3D" id="3.40.50.2300">
    <property type="match status" value="1"/>
</dbReference>
<evidence type="ECO:0000259" key="8">
    <source>
        <dbReference type="PROSITE" id="PS51100"/>
    </source>
</evidence>
<dbReference type="InterPro" id="IPR013012">
    <property type="entry name" value="PTS_EIIB_3"/>
</dbReference>
<name>A0A0U9HND1_9FIRM</name>
<evidence type="ECO:0000313" key="10">
    <source>
        <dbReference type="Proteomes" id="UP000062160"/>
    </source>
</evidence>